<dbReference type="InterPro" id="IPR032466">
    <property type="entry name" value="Metal_Hydrolase"/>
</dbReference>
<dbReference type="RefSeq" id="WP_237854942.1">
    <property type="nucleotide sequence ID" value="NZ_JAKLWS010000018.1"/>
</dbReference>
<sequence>MRLISTYLFLILAFLISCNISTQPQTEYDLLITNAQIVDGTGTEAFQGHVLVDDGIIQNVGDFATDTIQVAQTIDATGRTVSPGFIDTHSHGNPLETPRFDNFLSMGVTTISLGQDGGSPSTTDLSGWMARVDSVGTGPNILHFMGHGTLRRLTNTPQQPMLADANVESMVGLLNDAMDAGSFGLTTGLEYESGRYATMPELVALAQPIANHNGLVMSHLRSEDDSEIEDSVRELINQGRDSGAKVHVSHIKIVYANDPERAGELLALMDEARQNGVQITADVYPYAASFTGIGIVFPNWVTPGNFEEIKETRRNELEEYLRNRIEKRNGPEATLFGTAPWAGMTLAEVADSLNKPFEDVLIDDIGPSGASAAYFVMNEEVMKRFLQDPHVMVSSDGSPTMRHPRGYGSFAKIIDNYVNEEPILTLEEAIHKMTGLPAETLGLSDSNHVETPRGLIREGFAADLLIFDPVNIRDVSDFENPHQYAEGFDWVFVNGQAVIEDGERNESRPAGVIRRGG</sequence>
<keyword evidence="1" id="KW-0732">Signal</keyword>
<dbReference type="InterPro" id="IPR050378">
    <property type="entry name" value="Metallo-dep_Hydrolases_sf"/>
</dbReference>
<dbReference type="InterPro" id="IPR013108">
    <property type="entry name" value="Amidohydro_3"/>
</dbReference>
<dbReference type="PANTHER" id="PTHR11647">
    <property type="entry name" value="HYDRANTOINASE/DIHYDROPYRIMIDINASE FAMILY MEMBER"/>
    <property type="match status" value="1"/>
</dbReference>
<keyword evidence="4" id="KW-1185">Reference proteome</keyword>
<evidence type="ECO:0000259" key="2">
    <source>
        <dbReference type="Pfam" id="PF07969"/>
    </source>
</evidence>
<reference evidence="3" key="1">
    <citation type="submission" date="2022-01" db="EMBL/GenBank/DDBJ databases">
        <authorList>
            <person name="Wang Y."/>
        </authorList>
    </citation>
    <scope>NUCLEOTIDE SEQUENCE</scope>
    <source>
        <strain evidence="3">WB101</strain>
    </source>
</reference>
<dbReference type="Gene3D" id="3.20.20.140">
    <property type="entry name" value="Metal-dependent hydrolases"/>
    <property type="match status" value="2"/>
</dbReference>
<evidence type="ECO:0000313" key="4">
    <source>
        <dbReference type="Proteomes" id="UP001165366"/>
    </source>
</evidence>
<accession>A0ABS9KFL8</accession>
<feature type="signal peptide" evidence="1">
    <location>
        <begin position="1"/>
        <end position="22"/>
    </location>
</feature>
<evidence type="ECO:0000313" key="3">
    <source>
        <dbReference type="EMBL" id="MCG2589582.1"/>
    </source>
</evidence>
<organism evidence="3 4">
    <name type="scientific">Rhodohalobacter sulfatireducens</name>
    <dbReference type="NCBI Taxonomy" id="2911366"/>
    <lineage>
        <taxon>Bacteria</taxon>
        <taxon>Pseudomonadati</taxon>
        <taxon>Balneolota</taxon>
        <taxon>Balneolia</taxon>
        <taxon>Balneolales</taxon>
        <taxon>Balneolaceae</taxon>
        <taxon>Rhodohalobacter</taxon>
    </lineage>
</organism>
<dbReference type="InterPro" id="IPR011059">
    <property type="entry name" value="Metal-dep_hydrolase_composite"/>
</dbReference>
<gene>
    <name evidence="3" type="ORF">L6773_13465</name>
</gene>
<dbReference type="PROSITE" id="PS51257">
    <property type="entry name" value="PROKAR_LIPOPROTEIN"/>
    <property type="match status" value="1"/>
</dbReference>
<evidence type="ECO:0000256" key="1">
    <source>
        <dbReference type="SAM" id="SignalP"/>
    </source>
</evidence>
<dbReference type="SUPFAM" id="SSF51338">
    <property type="entry name" value="Composite domain of metallo-dependent hydrolases"/>
    <property type="match status" value="1"/>
</dbReference>
<dbReference type="PANTHER" id="PTHR11647:SF1">
    <property type="entry name" value="COLLAPSIN RESPONSE MEDIATOR PROTEIN"/>
    <property type="match status" value="1"/>
</dbReference>
<protein>
    <submittedName>
        <fullName evidence="3">Amidohydrolase family protein</fullName>
    </submittedName>
</protein>
<dbReference type="SUPFAM" id="SSF51556">
    <property type="entry name" value="Metallo-dependent hydrolases"/>
    <property type="match status" value="1"/>
</dbReference>
<feature type="chain" id="PRO_5045921470" evidence="1">
    <location>
        <begin position="23"/>
        <end position="517"/>
    </location>
</feature>
<dbReference type="Gene3D" id="2.30.40.10">
    <property type="entry name" value="Urease, subunit C, domain 1"/>
    <property type="match status" value="1"/>
</dbReference>
<reference evidence="3" key="2">
    <citation type="submission" date="2024-05" db="EMBL/GenBank/DDBJ databases">
        <title>Rhodohalobacter halophilus gen. nov., sp. nov., a moderately halophilic member of the family Balneolaceae.</title>
        <authorList>
            <person name="Xia J."/>
        </authorList>
    </citation>
    <scope>NUCLEOTIDE SEQUENCE</scope>
    <source>
        <strain evidence="3">WB101</strain>
    </source>
</reference>
<proteinExistence type="predicted"/>
<feature type="domain" description="Amidohydrolase 3" evidence="2">
    <location>
        <begin position="380"/>
        <end position="498"/>
    </location>
</feature>
<comment type="caution">
    <text evidence="3">The sequence shown here is derived from an EMBL/GenBank/DDBJ whole genome shotgun (WGS) entry which is preliminary data.</text>
</comment>
<dbReference type="Proteomes" id="UP001165366">
    <property type="component" value="Unassembled WGS sequence"/>
</dbReference>
<dbReference type="EMBL" id="JAKLWS010000018">
    <property type="protein sequence ID" value="MCG2589582.1"/>
    <property type="molecule type" value="Genomic_DNA"/>
</dbReference>
<dbReference type="Pfam" id="PF07969">
    <property type="entry name" value="Amidohydro_3"/>
    <property type="match status" value="1"/>
</dbReference>
<name>A0ABS9KFL8_9BACT</name>